<dbReference type="InterPro" id="IPR002372">
    <property type="entry name" value="PQQ_rpt_dom"/>
</dbReference>
<feature type="compositionally biased region" description="Polar residues" evidence="1">
    <location>
        <begin position="26"/>
        <end position="39"/>
    </location>
</feature>
<dbReference type="InterPro" id="IPR011047">
    <property type="entry name" value="Quinoprotein_ADH-like_sf"/>
</dbReference>
<keyword evidence="4" id="KW-1185">Reference proteome</keyword>
<dbReference type="SMART" id="SM00564">
    <property type="entry name" value="PQQ"/>
    <property type="match status" value="6"/>
</dbReference>
<dbReference type="PANTHER" id="PTHR34512:SF30">
    <property type="entry name" value="OUTER MEMBRANE PROTEIN ASSEMBLY FACTOR BAMB"/>
    <property type="match status" value="1"/>
</dbReference>
<dbReference type="PANTHER" id="PTHR34512">
    <property type="entry name" value="CELL SURFACE PROTEIN"/>
    <property type="match status" value="1"/>
</dbReference>
<accession>A0A1I6K6C4</accession>
<protein>
    <submittedName>
        <fullName evidence="3">Outer membrane protein assembly factor BamB, contains PQQ-like beta-propeller repeat</fullName>
    </submittedName>
</protein>
<name>A0A1I6K6C4_9EURY</name>
<dbReference type="InterPro" id="IPR006311">
    <property type="entry name" value="TAT_signal"/>
</dbReference>
<evidence type="ECO:0000259" key="2">
    <source>
        <dbReference type="Pfam" id="PF13360"/>
    </source>
</evidence>
<evidence type="ECO:0000313" key="4">
    <source>
        <dbReference type="Proteomes" id="UP000199062"/>
    </source>
</evidence>
<reference evidence="3 4" key="1">
    <citation type="submission" date="2016-10" db="EMBL/GenBank/DDBJ databases">
        <authorList>
            <person name="de Groot N.N."/>
        </authorList>
    </citation>
    <scope>NUCLEOTIDE SEQUENCE [LARGE SCALE GENOMIC DNA]</scope>
    <source>
        <strain evidence="3 4">CGMCC 1.10457</strain>
    </source>
</reference>
<dbReference type="Gene3D" id="2.40.10.480">
    <property type="match status" value="1"/>
</dbReference>
<dbReference type="OrthoDB" id="145878at2157"/>
<dbReference type="Gene3D" id="2.130.10.10">
    <property type="entry name" value="YVTN repeat-like/Quinoprotein amine dehydrogenase"/>
    <property type="match status" value="1"/>
</dbReference>
<dbReference type="SUPFAM" id="SSF50998">
    <property type="entry name" value="Quinoprotein alcohol dehydrogenase-like"/>
    <property type="match status" value="2"/>
</dbReference>
<feature type="compositionally biased region" description="Polar residues" evidence="1">
    <location>
        <begin position="54"/>
        <end position="68"/>
    </location>
</feature>
<proteinExistence type="predicted"/>
<feature type="domain" description="Pyrrolo-quinoline quinone repeat" evidence="2">
    <location>
        <begin position="254"/>
        <end position="375"/>
    </location>
</feature>
<gene>
    <name evidence="3" type="ORF">SAMN05216559_0252</name>
</gene>
<dbReference type="Pfam" id="PF13360">
    <property type="entry name" value="PQQ_2"/>
    <property type="match status" value="2"/>
</dbReference>
<dbReference type="RefSeq" id="WP_089813127.1">
    <property type="nucleotide sequence ID" value="NZ_FOZK01000001.1"/>
</dbReference>
<dbReference type="AlphaFoldDB" id="A0A1I6K6C4"/>
<dbReference type="STRING" id="767519.SAMN05216559_0252"/>
<feature type="region of interest" description="Disordered" evidence="1">
    <location>
        <begin position="26"/>
        <end position="68"/>
    </location>
</feature>
<dbReference type="EMBL" id="FOZK01000001">
    <property type="protein sequence ID" value="SFR86694.1"/>
    <property type="molecule type" value="Genomic_DNA"/>
</dbReference>
<dbReference type="Gene3D" id="2.140.10.10">
    <property type="entry name" value="Quinoprotein alcohol dehydrogenase-like superfamily"/>
    <property type="match status" value="1"/>
</dbReference>
<dbReference type="PROSITE" id="PS51318">
    <property type="entry name" value="TAT"/>
    <property type="match status" value="1"/>
</dbReference>
<feature type="domain" description="Pyrrolo-quinoline quinone repeat" evidence="2">
    <location>
        <begin position="82"/>
        <end position="243"/>
    </location>
</feature>
<dbReference type="InterPro" id="IPR018391">
    <property type="entry name" value="PQQ_b-propeller_rpt"/>
</dbReference>
<evidence type="ECO:0000313" key="3">
    <source>
        <dbReference type="EMBL" id="SFR86694.1"/>
    </source>
</evidence>
<dbReference type="InterPro" id="IPR015943">
    <property type="entry name" value="WD40/YVTN_repeat-like_dom_sf"/>
</dbReference>
<dbReference type="Proteomes" id="UP000199062">
    <property type="component" value="Unassembled WGS sequence"/>
</dbReference>
<sequence length="420" mass="45079">MPTRRTFIGTIGAAIGATGFATAVSGQTSNGSSQRNGATSAADPTDWPRFKFDSGNTGYNPAGTAPQTAPETLWTAENGLYGDQTQDPCVAGGLVYDARQSANDQTPGVWAFDAESGEEVWSAELTQTPRTIVAADGSLHVATGMRLIKLDAETGERLGQRLTADEIDATPPVVAPPAVADGTLYVLNNDRNTITAVDVESYDQLWQTDRNVDETPPAVAGGSVFFESDHRVAELDATDGSEQRVFEFDLVTAPVVSDGVLYAATEGALDAYDLDSGDRIWRYVSDEVRRYYPTSPVVDDDRVYVSDSHPNTPLVALDAATGSVEWRFTDDAACGRRDWEPGVARVGDLLVAANSKGTFYGIDPSSGEMRWRYHTDAVDPWSSRTLVDFAVADGHIYAQFHGENGTYDEIHAIGVAEGSE</sequence>
<organism evidence="3 4">
    <name type="scientific">Halomicrobium zhouii</name>
    <dbReference type="NCBI Taxonomy" id="767519"/>
    <lineage>
        <taxon>Archaea</taxon>
        <taxon>Methanobacteriati</taxon>
        <taxon>Methanobacteriota</taxon>
        <taxon>Stenosarchaea group</taxon>
        <taxon>Halobacteria</taxon>
        <taxon>Halobacteriales</taxon>
        <taxon>Haloarculaceae</taxon>
        <taxon>Halomicrobium</taxon>
    </lineage>
</organism>
<evidence type="ECO:0000256" key="1">
    <source>
        <dbReference type="SAM" id="MobiDB-lite"/>
    </source>
</evidence>